<dbReference type="STRING" id="446469.Sked_06230"/>
<gene>
    <name evidence="2" type="ordered locus">Sked_06230</name>
</gene>
<evidence type="ECO:0000256" key="1">
    <source>
        <dbReference type="SAM" id="MobiDB-lite"/>
    </source>
</evidence>
<protein>
    <submittedName>
        <fullName evidence="2">Uncharacterized protein</fullName>
    </submittedName>
</protein>
<evidence type="ECO:0000313" key="2">
    <source>
        <dbReference type="EMBL" id="ACZ20583.1"/>
    </source>
</evidence>
<name>D1BAN2_SANKS</name>
<organism evidence="2 3">
    <name type="scientific">Sanguibacter keddieii (strain ATCC 51767 / DSM 10542 / NCFB 3025 / ST-74)</name>
    <dbReference type="NCBI Taxonomy" id="446469"/>
    <lineage>
        <taxon>Bacteria</taxon>
        <taxon>Bacillati</taxon>
        <taxon>Actinomycetota</taxon>
        <taxon>Actinomycetes</taxon>
        <taxon>Micrococcales</taxon>
        <taxon>Sanguibacteraceae</taxon>
        <taxon>Sanguibacter</taxon>
    </lineage>
</organism>
<proteinExistence type="predicted"/>
<reference evidence="2 3" key="1">
    <citation type="journal article" date="2009" name="Stand. Genomic Sci.">
        <title>Complete genome sequence of Sanguibacter keddieii type strain (ST-74).</title>
        <authorList>
            <person name="Ivanova N."/>
            <person name="Sikorski J."/>
            <person name="Sims D."/>
            <person name="Brettin T."/>
            <person name="Detter J.C."/>
            <person name="Han C."/>
            <person name="Lapidus A."/>
            <person name="Copeland A."/>
            <person name="Glavina Del Rio T."/>
            <person name="Nolan M."/>
            <person name="Chen F."/>
            <person name="Lucas S."/>
            <person name="Tice H."/>
            <person name="Cheng J.F."/>
            <person name="Bruce D."/>
            <person name="Goodwin L."/>
            <person name="Pitluck S."/>
            <person name="Pati A."/>
            <person name="Mavromatis K."/>
            <person name="Chen A."/>
            <person name="Palaniappan K."/>
            <person name="D'haeseleer P."/>
            <person name="Chain P."/>
            <person name="Bristow J."/>
            <person name="Eisen J.A."/>
            <person name="Markowitz V."/>
            <person name="Hugenholtz P."/>
            <person name="Goker M."/>
            <person name="Pukall R."/>
            <person name="Klenk H.P."/>
            <person name="Kyrpides N.C."/>
        </authorList>
    </citation>
    <scope>NUCLEOTIDE SEQUENCE [LARGE SCALE GENOMIC DNA]</scope>
    <source>
        <strain evidence="3">ATCC 51767 / DSM 10542 / NCFB 3025 / ST-74</strain>
    </source>
</reference>
<dbReference type="HOGENOM" id="CLU_3140533_0_0_11"/>
<keyword evidence="3" id="KW-1185">Reference proteome</keyword>
<dbReference type="EMBL" id="CP001819">
    <property type="protein sequence ID" value="ACZ20583.1"/>
    <property type="molecule type" value="Genomic_DNA"/>
</dbReference>
<dbReference type="KEGG" id="ske:Sked_06230"/>
<dbReference type="AlphaFoldDB" id="D1BAN2"/>
<feature type="region of interest" description="Disordered" evidence="1">
    <location>
        <begin position="15"/>
        <end position="49"/>
    </location>
</feature>
<sequence length="49" mass="5371">MMSVALSKAIAVRCGDATRTADPSGEVSEPRPWSDQVTQQTDRFRLCTT</sequence>
<dbReference type="Proteomes" id="UP000000322">
    <property type="component" value="Chromosome"/>
</dbReference>
<evidence type="ECO:0000313" key="3">
    <source>
        <dbReference type="Proteomes" id="UP000000322"/>
    </source>
</evidence>
<accession>D1BAN2</accession>